<name>A0A453PQP8_AEGTS</name>
<reference evidence="1" key="4">
    <citation type="submission" date="2019-03" db="UniProtKB">
        <authorList>
            <consortium name="EnsemblPlants"/>
        </authorList>
    </citation>
    <scope>IDENTIFICATION</scope>
</reference>
<keyword evidence="2" id="KW-1185">Reference proteome</keyword>
<protein>
    <submittedName>
        <fullName evidence="1">Uncharacterized protein</fullName>
    </submittedName>
</protein>
<dbReference type="Proteomes" id="UP000015105">
    <property type="component" value="Chromosome 6D"/>
</dbReference>
<dbReference type="InterPro" id="IPR044819">
    <property type="entry name" value="OBL-like"/>
</dbReference>
<reference evidence="1" key="5">
    <citation type="journal article" date="2021" name="G3 (Bethesda)">
        <title>Aegilops tauschii genome assembly Aet v5.0 features greater sequence contiguity and improved annotation.</title>
        <authorList>
            <person name="Wang L."/>
            <person name="Zhu T."/>
            <person name="Rodriguez J.C."/>
            <person name="Deal K.R."/>
            <person name="Dubcovsky J."/>
            <person name="McGuire P.E."/>
            <person name="Lux T."/>
            <person name="Spannagl M."/>
            <person name="Mayer K.F.X."/>
            <person name="Baldrich P."/>
            <person name="Meyers B.C."/>
            <person name="Huo N."/>
            <person name="Gu Y.Q."/>
            <person name="Zhou H."/>
            <person name="Devos K.M."/>
            <person name="Bennetzen J.L."/>
            <person name="Unver T."/>
            <person name="Budak H."/>
            <person name="Gulick P.J."/>
            <person name="Galiba G."/>
            <person name="Kalapos B."/>
            <person name="Nelson D.R."/>
            <person name="Li P."/>
            <person name="You F.M."/>
            <person name="Luo M.C."/>
            <person name="Dvorak J."/>
        </authorList>
    </citation>
    <scope>NUCLEOTIDE SEQUENCE [LARGE SCALE GENOMIC DNA]</scope>
    <source>
        <strain evidence="1">cv. AL8/78</strain>
    </source>
</reference>
<proteinExistence type="predicted"/>
<dbReference type="EnsemblPlants" id="AET6Gv20816600.1">
    <property type="protein sequence ID" value="AET6Gv20816600.1"/>
    <property type="gene ID" value="AET6Gv20816600"/>
</dbReference>
<dbReference type="GO" id="GO:0006629">
    <property type="term" value="P:lipid metabolic process"/>
    <property type="evidence" value="ECO:0007669"/>
    <property type="project" value="InterPro"/>
</dbReference>
<reference evidence="2" key="1">
    <citation type="journal article" date="2014" name="Science">
        <title>Ancient hybridizations among the ancestral genomes of bread wheat.</title>
        <authorList>
            <consortium name="International Wheat Genome Sequencing Consortium,"/>
            <person name="Marcussen T."/>
            <person name="Sandve S.R."/>
            <person name="Heier L."/>
            <person name="Spannagl M."/>
            <person name="Pfeifer M."/>
            <person name="Jakobsen K.S."/>
            <person name="Wulff B.B."/>
            <person name="Steuernagel B."/>
            <person name="Mayer K.F."/>
            <person name="Olsen O.A."/>
        </authorList>
    </citation>
    <scope>NUCLEOTIDE SEQUENCE [LARGE SCALE GENOMIC DNA]</scope>
    <source>
        <strain evidence="2">cv. AL8/78</strain>
    </source>
</reference>
<dbReference type="PANTHER" id="PTHR46086:SF4">
    <property type="entry name" value="ALPHA_BETA-HYDROLASES SUPERFAMILY PROTEIN"/>
    <property type="match status" value="1"/>
</dbReference>
<sequence length="154" mass="16459">MASDGDGVDGGGGGGFCNGDFMELRPEKGGVRDLVHLLWSPNVAENGAVDCPAGTEIGSARRRWAVFVSLVAQMLLLWAKRPVALLGRAAEYWMNLLNENGGGVLPLLANALHGTSRTFDLAYVVLHQSSASIDRPVEGRPVDRSNCCLLTPWI</sequence>
<organism evidence="1 2">
    <name type="scientific">Aegilops tauschii subsp. strangulata</name>
    <name type="common">Goatgrass</name>
    <dbReference type="NCBI Taxonomy" id="200361"/>
    <lineage>
        <taxon>Eukaryota</taxon>
        <taxon>Viridiplantae</taxon>
        <taxon>Streptophyta</taxon>
        <taxon>Embryophyta</taxon>
        <taxon>Tracheophyta</taxon>
        <taxon>Spermatophyta</taxon>
        <taxon>Magnoliopsida</taxon>
        <taxon>Liliopsida</taxon>
        <taxon>Poales</taxon>
        <taxon>Poaceae</taxon>
        <taxon>BOP clade</taxon>
        <taxon>Pooideae</taxon>
        <taxon>Triticodae</taxon>
        <taxon>Triticeae</taxon>
        <taxon>Triticinae</taxon>
        <taxon>Aegilops</taxon>
    </lineage>
</organism>
<dbReference type="AlphaFoldDB" id="A0A453PQP8"/>
<reference evidence="2" key="2">
    <citation type="journal article" date="2017" name="Nat. Plants">
        <title>The Aegilops tauschii genome reveals multiple impacts of transposons.</title>
        <authorList>
            <person name="Zhao G."/>
            <person name="Zou C."/>
            <person name="Li K."/>
            <person name="Wang K."/>
            <person name="Li T."/>
            <person name="Gao L."/>
            <person name="Zhang X."/>
            <person name="Wang H."/>
            <person name="Yang Z."/>
            <person name="Liu X."/>
            <person name="Jiang W."/>
            <person name="Mao L."/>
            <person name="Kong X."/>
            <person name="Jiao Y."/>
            <person name="Jia J."/>
        </authorList>
    </citation>
    <scope>NUCLEOTIDE SEQUENCE [LARGE SCALE GENOMIC DNA]</scope>
    <source>
        <strain evidence="2">cv. AL8/78</strain>
    </source>
</reference>
<dbReference type="PANTHER" id="PTHR46086">
    <property type="entry name" value="ALPHA/BETA-HYDROLASES SUPERFAMILY PROTEIN"/>
    <property type="match status" value="1"/>
</dbReference>
<accession>A0A453PQP8</accession>
<reference evidence="1" key="3">
    <citation type="journal article" date="2017" name="Nature">
        <title>Genome sequence of the progenitor of the wheat D genome Aegilops tauschii.</title>
        <authorList>
            <person name="Luo M.C."/>
            <person name="Gu Y.Q."/>
            <person name="Puiu D."/>
            <person name="Wang H."/>
            <person name="Twardziok S.O."/>
            <person name="Deal K.R."/>
            <person name="Huo N."/>
            <person name="Zhu T."/>
            <person name="Wang L."/>
            <person name="Wang Y."/>
            <person name="McGuire P.E."/>
            <person name="Liu S."/>
            <person name="Long H."/>
            <person name="Ramasamy R.K."/>
            <person name="Rodriguez J.C."/>
            <person name="Van S.L."/>
            <person name="Yuan L."/>
            <person name="Wang Z."/>
            <person name="Xia Z."/>
            <person name="Xiao L."/>
            <person name="Anderson O.D."/>
            <person name="Ouyang S."/>
            <person name="Liang Y."/>
            <person name="Zimin A.V."/>
            <person name="Pertea G."/>
            <person name="Qi P."/>
            <person name="Bennetzen J.L."/>
            <person name="Dai X."/>
            <person name="Dawson M.W."/>
            <person name="Muller H.G."/>
            <person name="Kugler K."/>
            <person name="Rivarola-Duarte L."/>
            <person name="Spannagl M."/>
            <person name="Mayer K.F.X."/>
            <person name="Lu F.H."/>
            <person name="Bevan M.W."/>
            <person name="Leroy P."/>
            <person name="Li P."/>
            <person name="You F.M."/>
            <person name="Sun Q."/>
            <person name="Liu Z."/>
            <person name="Lyons E."/>
            <person name="Wicker T."/>
            <person name="Salzberg S.L."/>
            <person name="Devos K.M."/>
            <person name="Dvorak J."/>
        </authorList>
    </citation>
    <scope>NUCLEOTIDE SEQUENCE [LARGE SCALE GENOMIC DNA]</scope>
    <source>
        <strain evidence="1">cv. AL8/78</strain>
    </source>
</reference>
<dbReference type="Gramene" id="AET6Gv20816600.1">
    <property type="protein sequence ID" value="AET6Gv20816600.1"/>
    <property type="gene ID" value="AET6Gv20816600"/>
</dbReference>
<dbReference type="GO" id="GO:0004806">
    <property type="term" value="F:triacylglycerol lipase activity"/>
    <property type="evidence" value="ECO:0007669"/>
    <property type="project" value="InterPro"/>
</dbReference>
<evidence type="ECO:0000313" key="1">
    <source>
        <dbReference type="EnsemblPlants" id="AET6Gv20816600.1"/>
    </source>
</evidence>
<evidence type="ECO:0000313" key="2">
    <source>
        <dbReference type="Proteomes" id="UP000015105"/>
    </source>
</evidence>